<evidence type="ECO:0000313" key="12">
    <source>
        <dbReference type="Proteomes" id="UP001374579"/>
    </source>
</evidence>
<proteinExistence type="inferred from homology"/>
<evidence type="ECO:0000256" key="5">
    <source>
        <dbReference type="ARBA" id="ARBA00022777"/>
    </source>
</evidence>
<dbReference type="Gene3D" id="1.10.510.10">
    <property type="entry name" value="Transferase(Phosphotransferase) domain 1"/>
    <property type="match status" value="1"/>
</dbReference>
<evidence type="ECO:0000256" key="1">
    <source>
        <dbReference type="ARBA" id="ARBA00022527"/>
    </source>
</evidence>
<dbReference type="InterPro" id="IPR017441">
    <property type="entry name" value="Protein_kinase_ATP_BS"/>
</dbReference>
<dbReference type="PROSITE" id="PS00107">
    <property type="entry name" value="PROTEIN_KINASE_ATP"/>
    <property type="match status" value="1"/>
</dbReference>
<accession>A0AAN9BY97</accession>
<dbReference type="Pfam" id="PF00069">
    <property type="entry name" value="Pkinase"/>
    <property type="match status" value="1"/>
</dbReference>
<evidence type="ECO:0000256" key="6">
    <source>
        <dbReference type="ARBA" id="ARBA00022840"/>
    </source>
</evidence>
<dbReference type="InterPro" id="IPR011009">
    <property type="entry name" value="Kinase-like_dom_sf"/>
</dbReference>
<dbReference type="GO" id="GO:0004674">
    <property type="term" value="F:protein serine/threonine kinase activity"/>
    <property type="evidence" value="ECO:0007669"/>
    <property type="project" value="UniProtKB-KW"/>
</dbReference>
<keyword evidence="4 7" id="KW-0547">Nucleotide-binding</keyword>
<dbReference type="EMBL" id="JBAMIC010000002">
    <property type="protein sequence ID" value="KAK7113772.1"/>
    <property type="molecule type" value="Genomic_DNA"/>
</dbReference>
<evidence type="ECO:0000256" key="4">
    <source>
        <dbReference type="ARBA" id="ARBA00022741"/>
    </source>
</evidence>
<dbReference type="InterPro" id="IPR008271">
    <property type="entry name" value="Ser/Thr_kinase_AS"/>
</dbReference>
<dbReference type="AlphaFoldDB" id="A0AAN9BY97"/>
<feature type="domain" description="Protein kinase" evidence="10">
    <location>
        <begin position="68"/>
        <end position="323"/>
    </location>
</feature>
<dbReference type="Proteomes" id="UP001374579">
    <property type="component" value="Unassembled WGS sequence"/>
</dbReference>
<feature type="region of interest" description="Disordered" evidence="9">
    <location>
        <begin position="339"/>
        <end position="385"/>
    </location>
</feature>
<evidence type="ECO:0000256" key="9">
    <source>
        <dbReference type="SAM" id="MobiDB-lite"/>
    </source>
</evidence>
<feature type="compositionally biased region" description="Basic and acidic residues" evidence="9">
    <location>
        <begin position="17"/>
        <end position="37"/>
    </location>
</feature>
<dbReference type="PANTHER" id="PTHR24351">
    <property type="entry name" value="RIBOSOMAL PROTEIN S6 KINASE"/>
    <property type="match status" value="1"/>
</dbReference>
<keyword evidence="2" id="KW-0597">Phosphoprotein</keyword>
<keyword evidence="1 8" id="KW-0723">Serine/threonine-protein kinase</keyword>
<dbReference type="InterPro" id="IPR000719">
    <property type="entry name" value="Prot_kinase_dom"/>
</dbReference>
<comment type="similarity">
    <text evidence="8">Belongs to the protein kinase superfamily.</text>
</comment>
<dbReference type="SUPFAM" id="SSF56112">
    <property type="entry name" value="Protein kinase-like (PK-like)"/>
    <property type="match status" value="1"/>
</dbReference>
<keyword evidence="12" id="KW-1185">Reference proteome</keyword>
<dbReference type="GO" id="GO:0005524">
    <property type="term" value="F:ATP binding"/>
    <property type="evidence" value="ECO:0007669"/>
    <property type="project" value="UniProtKB-UniRule"/>
</dbReference>
<dbReference type="FunFam" id="1.10.510.10:FF:000048">
    <property type="entry name" value="Protein kinase C"/>
    <property type="match status" value="1"/>
</dbReference>
<dbReference type="Gene3D" id="3.30.200.20">
    <property type="entry name" value="Phosphorylase Kinase, domain 1"/>
    <property type="match status" value="1"/>
</dbReference>
<comment type="caution">
    <text evidence="11">The sequence shown here is derived from an EMBL/GenBank/DDBJ whole genome shotgun (WGS) entry which is preliminary data.</text>
</comment>
<dbReference type="PROSITE" id="PS00108">
    <property type="entry name" value="PROTEIN_KINASE_ST"/>
    <property type="match status" value="1"/>
</dbReference>
<evidence type="ECO:0000313" key="11">
    <source>
        <dbReference type="EMBL" id="KAK7113772.1"/>
    </source>
</evidence>
<keyword evidence="6 7" id="KW-0067">ATP-binding</keyword>
<evidence type="ECO:0000259" key="10">
    <source>
        <dbReference type="PROSITE" id="PS50011"/>
    </source>
</evidence>
<keyword evidence="5" id="KW-0418">Kinase</keyword>
<evidence type="ECO:0000256" key="3">
    <source>
        <dbReference type="ARBA" id="ARBA00022679"/>
    </source>
</evidence>
<sequence length="385" mass="43465">MKSLFSKIRQIGTSPKKPNENSEIHSDDDDDSRKDYPFPRVAQSRNDSRVEVAQSVYGRGTGKHAVKFIVQDILGKGHYGMVFLALEETTGRLFAVKVMKKEVRNINKYAHIEEAVLRMTRVCPFIIHMFSSFQTTNSFYLVMEYAEGGNLKQVIDEYGCLTINSARFLAAELILALHFLHGNGVIHRDLKIQNILMTGNRHLRLIDFGLSRMDIYDGDTTNSGCGTPFYMAPEILRRIPYSHEVDWWALGVVLYKIITGTFPFMGKTNPEVFVAVTRDSVYYDPHLPADLVSLFKGLLRKNPSKRLGYGNEGWRQIQAHTFFSSMDWQGVSTQTLAAPPYERMPEEPDTDTHDSCESIHSADSPDQAIQPGSQPGPSEPTLHGQ</sequence>
<evidence type="ECO:0000256" key="7">
    <source>
        <dbReference type="PROSITE-ProRule" id="PRU10141"/>
    </source>
</evidence>
<feature type="binding site" evidence="7">
    <location>
        <position position="97"/>
    </location>
    <ligand>
        <name>ATP</name>
        <dbReference type="ChEBI" id="CHEBI:30616"/>
    </ligand>
</feature>
<keyword evidence="3" id="KW-0808">Transferase</keyword>
<organism evidence="11 12">
    <name type="scientific">Littorina saxatilis</name>
    <dbReference type="NCBI Taxonomy" id="31220"/>
    <lineage>
        <taxon>Eukaryota</taxon>
        <taxon>Metazoa</taxon>
        <taxon>Spiralia</taxon>
        <taxon>Lophotrochozoa</taxon>
        <taxon>Mollusca</taxon>
        <taxon>Gastropoda</taxon>
        <taxon>Caenogastropoda</taxon>
        <taxon>Littorinimorpha</taxon>
        <taxon>Littorinoidea</taxon>
        <taxon>Littorinidae</taxon>
        <taxon>Littorina</taxon>
    </lineage>
</organism>
<dbReference type="SMART" id="SM00220">
    <property type="entry name" value="S_TKc"/>
    <property type="match status" value="1"/>
</dbReference>
<name>A0AAN9BY97_9CAEN</name>
<feature type="compositionally biased region" description="Basic and acidic residues" evidence="9">
    <location>
        <begin position="343"/>
        <end position="357"/>
    </location>
</feature>
<gene>
    <name evidence="11" type="ORF">V1264_012999</name>
</gene>
<dbReference type="PROSITE" id="PS50011">
    <property type="entry name" value="PROTEIN_KINASE_DOM"/>
    <property type="match status" value="1"/>
</dbReference>
<protein>
    <recommendedName>
        <fullName evidence="10">Protein kinase domain-containing protein</fullName>
    </recommendedName>
</protein>
<evidence type="ECO:0000256" key="8">
    <source>
        <dbReference type="RuleBase" id="RU000304"/>
    </source>
</evidence>
<reference evidence="11 12" key="1">
    <citation type="submission" date="2024-02" db="EMBL/GenBank/DDBJ databases">
        <title>Chromosome-scale genome assembly of the rough periwinkle Littorina saxatilis.</title>
        <authorList>
            <person name="De Jode A."/>
            <person name="Faria R."/>
            <person name="Formenti G."/>
            <person name="Sims Y."/>
            <person name="Smith T.P."/>
            <person name="Tracey A."/>
            <person name="Wood J.M.D."/>
            <person name="Zagrodzka Z.B."/>
            <person name="Johannesson K."/>
            <person name="Butlin R.K."/>
            <person name="Leder E.H."/>
        </authorList>
    </citation>
    <scope>NUCLEOTIDE SEQUENCE [LARGE SCALE GENOMIC DNA]</scope>
    <source>
        <strain evidence="11">Snail1</strain>
        <tissue evidence="11">Muscle</tissue>
    </source>
</reference>
<feature type="region of interest" description="Disordered" evidence="9">
    <location>
        <begin position="1"/>
        <end position="47"/>
    </location>
</feature>
<evidence type="ECO:0000256" key="2">
    <source>
        <dbReference type="ARBA" id="ARBA00022553"/>
    </source>
</evidence>